<feature type="domain" description="Bacterial bifunctional deaminase-reductase C-terminal" evidence="1">
    <location>
        <begin position="3"/>
        <end position="180"/>
    </location>
</feature>
<dbReference type="EMBL" id="BONR01000001">
    <property type="protein sequence ID" value="GIG53978.1"/>
    <property type="molecule type" value="Genomic_DNA"/>
</dbReference>
<dbReference type="InterPro" id="IPR002734">
    <property type="entry name" value="RibDG_C"/>
</dbReference>
<sequence length="187" mass="20865">MRRVTFSMGMTVDGYVMDGDGSFDWSAPSPEVFAFHIERVRPVEVHLLGRRLYETMLYWEDPEQAASFGEAEREWAALWNPLPKVVFSRTLSEVEEPARLATGGLAEEIERLRAEPGDGEIAVGGADLAHQAASLGLIDEYQVFIDPFLVGGGTPFFPHGGRREDLDLVESRVFASGTVFLRYRVAR</sequence>
<dbReference type="SUPFAM" id="SSF53597">
    <property type="entry name" value="Dihydrofolate reductase-like"/>
    <property type="match status" value="1"/>
</dbReference>
<protein>
    <submittedName>
        <fullName evidence="2">Deaminase</fullName>
    </submittedName>
</protein>
<dbReference type="RefSeq" id="WP_203653433.1">
    <property type="nucleotide sequence ID" value="NZ_BONR01000001.1"/>
</dbReference>
<organism evidence="2 3">
    <name type="scientific">Demequina activiva</name>
    <dbReference type="NCBI Taxonomy" id="1582364"/>
    <lineage>
        <taxon>Bacteria</taxon>
        <taxon>Bacillati</taxon>
        <taxon>Actinomycetota</taxon>
        <taxon>Actinomycetes</taxon>
        <taxon>Micrococcales</taxon>
        <taxon>Demequinaceae</taxon>
        <taxon>Demequina</taxon>
    </lineage>
</organism>
<evidence type="ECO:0000259" key="1">
    <source>
        <dbReference type="Pfam" id="PF01872"/>
    </source>
</evidence>
<keyword evidence="3" id="KW-1185">Reference proteome</keyword>
<dbReference type="Proteomes" id="UP000652354">
    <property type="component" value="Unassembled WGS sequence"/>
</dbReference>
<dbReference type="InterPro" id="IPR050765">
    <property type="entry name" value="Riboflavin_Biosynth_HTPR"/>
</dbReference>
<proteinExistence type="predicted"/>
<evidence type="ECO:0000313" key="3">
    <source>
        <dbReference type="Proteomes" id="UP000652354"/>
    </source>
</evidence>
<accession>A0A919Q3V9</accession>
<dbReference type="GO" id="GO:0009231">
    <property type="term" value="P:riboflavin biosynthetic process"/>
    <property type="evidence" value="ECO:0007669"/>
    <property type="project" value="InterPro"/>
</dbReference>
<gene>
    <name evidence="2" type="ORF">Dac01nite_07300</name>
</gene>
<dbReference type="Gene3D" id="3.40.430.10">
    <property type="entry name" value="Dihydrofolate Reductase, subunit A"/>
    <property type="match status" value="1"/>
</dbReference>
<dbReference type="Pfam" id="PF01872">
    <property type="entry name" value="RibD_C"/>
    <property type="match status" value="1"/>
</dbReference>
<reference evidence="2" key="1">
    <citation type="submission" date="2021-01" db="EMBL/GenBank/DDBJ databases">
        <title>Whole genome shotgun sequence of Demequina activiva NBRC 110675.</title>
        <authorList>
            <person name="Komaki H."/>
            <person name="Tamura T."/>
        </authorList>
    </citation>
    <scope>NUCLEOTIDE SEQUENCE</scope>
    <source>
        <strain evidence="2">NBRC 110675</strain>
    </source>
</reference>
<dbReference type="PANTHER" id="PTHR38011:SF11">
    <property type="entry name" value="2,5-DIAMINO-6-RIBOSYLAMINO-4(3H)-PYRIMIDINONE 5'-PHOSPHATE REDUCTASE"/>
    <property type="match status" value="1"/>
</dbReference>
<comment type="caution">
    <text evidence="2">The sequence shown here is derived from an EMBL/GenBank/DDBJ whole genome shotgun (WGS) entry which is preliminary data.</text>
</comment>
<dbReference type="PANTHER" id="PTHR38011">
    <property type="entry name" value="DIHYDROFOLATE REDUCTASE FAMILY PROTEIN (AFU_ORTHOLOGUE AFUA_8G06820)"/>
    <property type="match status" value="1"/>
</dbReference>
<dbReference type="GO" id="GO:0008703">
    <property type="term" value="F:5-amino-6-(5-phosphoribosylamino)uracil reductase activity"/>
    <property type="evidence" value="ECO:0007669"/>
    <property type="project" value="InterPro"/>
</dbReference>
<evidence type="ECO:0000313" key="2">
    <source>
        <dbReference type="EMBL" id="GIG53978.1"/>
    </source>
</evidence>
<dbReference type="InterPro" id="IPR024072">
    <property type="entry name" value="DHFR-like_dom_sf"/>
</dbReference>
<name>A0A919Q3V9_9MICO</name>
<dbReference type="AlphaFoldDB" id="A0A919Q3V9"/>